<dbReference type="RefSeq" id="WP_130234073.1">
    <property type="nucleotide sequence ID" value="NZ_BMEF01000006.1"/>
</dbReference>
<keyword evidence="2" id="KW-1185">Reference proteome</keyword>
<dbReference type="KEGG" id="apai:APAC_2102"/>
<dbReference type="OrthoDB" id="5348545at2"/>
<proteinExistence type="predicted"/>
<protein>
    <submittedName>
        <fullName evidence="1">Uncharacterized protein</fullName>
    </submittedName>
</protein>
<name>A0A5C2HEE0_9BACT</name>
<reference evidence="1 2" key="3">
    <citation type="submission" date="2019-09" db="EMBL/GenBank/DDBJ databases">
        <title>Taxonomic note: a critical rebuttal of the proposed division of the genus Arcobacter into six genera, emended descriptions of Arcobacter anaerophilus and the genus Arcobacter, and an assessment of genus-level boundaries for Epsilonproteobacteria using in silico genomic comparator tools.</title>
        <authorList>
            <person name="On S.L.W."/>
            <person name="Miller W.G."/>
            <person name="Biggs P."/>
            <person name="Cornelius A."/>
            <person name="Vandamme P."/>
        </authorList>
    </citation>
    <scope>NUCLEOTIDE SEQUENCE [LARGE SCALE GENOMIC DNA]</scope>
    <source>
        <strain evidence="1 2">LMG 26638</strain>
    </source>
</reference>
<evidence type="ECO:0000313" key="2">
    <source>
        <dbReference type="Proteomes" id="UP000322726"/>
    </source>
</evidence>
<reference evidence="2" key="1">
    <citation type="submission" date="2019-09" db="EMBL/GenBank/DDBJ databases">
        <title>Complete genome sequencing of four Arcobacter species reveals a diverse suite of mobile elements.</title>
        <authorList>
            <person name="On S.L.W."/>
            <person name="Miller W.G."/>
            <person name="Biggs P."/>
            <person name="Cornelius A."/>
            <person name="Vandamme P."/>
        </authorList>
    </citation>
    <scope>NUCLEOTIDE SEQUENCE [LARGE SCALE GENOMIC DNA]</scope>
    <source>
        <strain evidence="2">LMG 26638</strain>
    </source>
</reference>
<evidence type="ECO:0000313" key="1">
    <source>
        <dbReference type="EMBL" id="QEP35174.1"/>
    </source>
</evidence>
<reference evidence="1 2" key="2">
    <citation type="submission" date="2019-09" db="EMBL/GenBank/DDBJ databases">
        <title>Complete genome sequencing of four Arcobacter species reveals a diverse suite of mobile elements.</title>
        <authorList>
            <person name="Miller W.G."/>
            <person name="Yee E."/>
            <person name="Bono J.L."/>
        </authorList>
    </citation>
    <scope>NUCLEOTIDE SEQUENCE [LARGE SCALE GENOMIC DNA]</scope>
    <source>
        <strain evidence="1 2">LMG 26638</strain>
    </source>
</reference>
<dbReference type="Proteomes" id="UP000322726">
    <property type="component" value="Chromosome"/>
</dbReference>
<organism evidence="1 2">
    <name type="scientific">Malaciobacter pacificus</name>
    <dbReference type="NCBI Taxonomy" id="1080223"/>
    <lineage>
        <taxon>Bacteria</taxon>
        <taxon>Pseudomonadati</taxon>
        <taxon>Campylobacterota</taxon>
        <taxon>Epsilonproteobacteria</taxon>
        <taxon>Campylobacterales</taxon>
        <taxon>Arcobacteraceae</taxon>
        <taxon>Malaciobacter</taxon>
    </lineage>
</organism>
<sequence>MKNDDITLDTFIKKKELLNYVKIGETKLDELIRTGKLIQPLMIDGFKDPLYSLQELNEWMKEQREKRKLPKQVSLATN</sequence>
<dbReference type="AlphaFoldDB" id="A0A5C2HEE0"/>
<dbReference type="EMBL" id="CP035928">
    <property type="protein sequence ID" value="QEP35174.1"/>
    <property type="molecule type" value="Genomic_DNA"/>
</dbReference>
<accession>A0A5C2HEE0</accession>
<gene>
    <name evidence="1" type="ORF">APAC_2102</name>
</gene>